<feature type="non-terminal residue" evidence="2">
    <location>
        <position position="57"/>
    </location>
</feature>
<accession>A0A7J6WFR0</accession>
<feature type="signal peptide" evidence="1">
    <location>
        <begin position="1"/>
        <end position="24"/>
    </location>
</feature>
<dbReference type="PANTHER" id="PTHR47273">
    <property type="entry name" value="EXPRESSED PROTEIN"/>
    <property type="match status" value="1"/>
</dbReference>
<keyword evidence="1" id="KW-0732">Signal</keyword>
<gene>
    <name evidence="2" type="ORF">FRX31_015158</name>
</gene>
<dbReference type="PANTHER" id="PTHR47273:SF4">
    <property type="entry name" value="EXPRESSED PROTEIN"/>
    <property type="match status" value="1"/>
</dbReference>
<protein>
    <submittedName>
        <fullName evidence="2">Uncharacterized protein</fullName>
    </submittedName>
</protein>
<comment type="caution">
    <text evidence="2">The sequence shown here is derived from an EMBL/GenBank/DDBJ whole genome shotgun (WGS) entry which is preliminary data.</text>
</comment>
<dbReference type="Proteomes" id="UP000554482">
    <property type="component" value="Unassembled WGS sequence"/>
</dbReference>
<evidence type="ECO:0000313" key="3">
    <source>
        <dbReference type="Proteomes" id="UP000554482"/>
    </source>
</evidence>
<keyword evidence="3" id="KW-1185">Reference proteome</keyword>
<evidence type="ECO:0000256" key="1">
    <source>
        <dbReference type="SAM" id="SignalP"/>
    </source>
</evidence>
<dbReference type="EMBL" id="JABWDY010017579">
    <property type="protein sequence ID" value="KAF5195255.1"/>
    <property type="molecule type" value="Genomic_DNA"/>
</dbReference>
<proteinExistence type="predicted"/>
<reference evidence="2 3" key="1">
    <citation type="submission" date="2020-06" db="EMBL/GenBank/DDBJ databases">
        <title>Transcriptomic and genomic resources for Thalictrum thalictroides and T. hernandezii: Facilitating candidate gene discovery in an emerging model plant lineage.</title>
        <authorList>
            <person name="Arias T."/>
            <person name="Riano-Pachon D.M."/>
            <person name="Di Stilio V.S."/>
        </authorList>
    </citation>
    <scope>NUCLEOTIDE SEQUENCE [LARGE SCALE GENOMIC DNA]</scope>
    <source>
        <strain evidence="3">cv. WT478/WT964</strain>
        <tissue evidence="2">Leaves</tissue>
    </source>
</reference>
<feature type="chain" id="PRO_5029822966" evidence="1">
    <location>
        <begin position="25"/>
        <end position="57"/>
    </location>
</feature>
<name>A0A7J6WFR0_THATH</name>
<dbReference type="OrthoDB" id="1935547at2759"/>
<evidence type="ECO:0000313" key="2">
    <source>
        <dbReference type="EMBL" id="KAF5195255.1"/>
    </source>
</evidence>
<organism evidence="2 3">
    <name type="scientific">Thalictrum thalictroides</name>
    <name type="common">Rue-anemone</name>
    <name type="synonym">Anemone thalictroides</name>
    <dbReference type="NCBI Taxonomy" id="46969"/>
    <lineage>
        <taxon>Eukaryota</taxon>
        <taxon>Viridiplantae</taxon>
        <taxon>Streptophyta</taxon>
        <taxon>Embryophyta</taxon>
        <taxon>Tracheophyta</taxon>
        <taxon>Spermatophyta</taxon>
        <taxon>Magnoliopsida</taxon>
        <taxon>Ranunculales</taxon>
        <taxon>Ranunculaceae</taxon>
        <taxon>Thalictroideae</taxon>
        <taxon>Thalictrum</taxon>
    </lineage>
</organism>
<sequence>MKTIKVSWLLIFTLTLLFINLSEANHGKKLPSAVVVGTVYCDTCFQQDFSRTSHFIS</sequence>
<dbReference type="AlphaFoldDB" id="A0A7J6WFR0"/>